<evidence type="ECO:0000313" key="9">
    <source>
        <dbReference type="Proteomes" id="UP000015100"/>
    </source>
</evidence>
<dbReference type="SUPFAM" id="SSF53474">
    <property type="entry name" value="alpha/beta-Hydrolases"/>
    <property type="match status" value="1"/>
</dbReference>
<dbReference type="InterPro" id="IPR000073">
    <property type="entry name" value="AB_hydrolase_1"/>
</dbReference>
<evidence type="ECO:0000256" key="3">
    <source>
        <dbReference type="ARBA" id="ARBA00022692"/>
    </source>
</evidence>
<sequence length="463" mass="51255">MAPIASPSMSPHPPPQRPPAEGELVTLTLPTGRRITYRCYGPASGKPLFYLHGTPSSACESASFKHFTDSRDIRVIGPNQPGFGQSDLQPGRTISDHAHDIMAIADSLGYNRFHVMSGSGGGPYSLACANLISKDRLARVAVLAGVAPANLGTKGMDWQGLMRYFGIKGKSYEEKAKLFRKDIVIIGKSLGEKDKAAIANEEVAKEAIDSFIEAYETTADGALEDSALLVSDWGFELEDIPYEGIKLYFGTEDKATLVYPAREMQKILKKAEIIEFEGEGHWGIALNKGGEIFSTIFSKRSHRDDRADYYARNVLFGAGDITAQQAVERRGSNHDVLRTARMTAWGGCFFGPVVVQWYKLLNRVKIPGRPNVELVARVAADQLIFTPVNLLCFFTGMTLLEGGDPKEKLRKNYWSTLRTNLVLWPTVQLVNFKFVPLEHRLLLVNVVSLGWNSYLSYVNTRQS</sequence>
<comment type="caution">
    <text evidence="8">The sequence shown here is derived from an EMBL/GenBank/DDBJ whole genome shotgun (WGS) entry which is preliminary data.</text>
</comment>
<dbReference type="OrthoDB" id="430207at2759"/>
<dbReference type="EMBL" id="AQGS01000063">
    <property type="protein sequence ID" value="EPS43839.1"/>
    <property type="molecule type" value="Genomic_DNA"/>
</dbReference>
<dbReference type="Proteomes" id="UP000015100">
    <property type="component" value="Unassembled WGS sequence"/>
</dbReference>
<name>S8ALU1_DACHA</name>
<dbReference type="eggNOG" id="KOG1944">
    <property type="taxonomic scope" value="Eukaryota"/>
</dbReference>
<dbReference type="InterPro" id="IPR029058">
    <property type="entry name" value="AB_hydrolase_fold"/>
</dbReference>
<protein>
    <recommendedName>
        <fullName evidence="7">AB hydrolase-1 domain-containing protein</fullName>
    </recommendedName>
</protein>
<keyword evidence="5" id="KW-0472">Membrane</keyword>
<dbReference type="Pfam" id="PF04117">
    <property type="entry name" value="Mpv17_PMP22"/>
    <property type="match status" value="1"/>
</dbReference>
<accession>S8ALU1</accession>
<organism evidence="8 9">
    <name type="scientific">Dactylellina haptotyla (strain CBS 200.50)</name>
    <name type="common">Nematode-trapping fungus</name>
    <name type="synonym">Monacrosporium haptotylum</name>
    <dbReference type="NCBI Taxonomy" id="1284197"/>
    <lineage>
        <taxon>Eukaryota</taxon>
        <taxon>Fungi</taxon>
        <taxon>Dikarya</taxon>
        <taxon>Ascomycota</taxon>
        <taxon>Pezizomycotina</taxon>
        <taxon>Orbiliomycetes</taxon>
        <taxon>Orbiliales</taxon>
        <taxon>Orbiliaceae</taxon>
        <taxon>Dactylellina</taxon>
    </lineage>
</organism>
<evidence type="ECO:0000256" key="6">
    <source>
        <dbReference type="SAM" id="MobiDB-lite"/>
    </source>
</evidence>
<dbReference type="STRING" id="1284197.S8ALU1"/>
<dbReference type="Pfam" id="PF12697">
    <property type="entry name" value="Abhydrolase_6"/>
    <property type="match status" value="1"/>
</dbReference>
<comment type="similarity">
    <text evidence="2">Belongs to the peroxisomal membrane protein PXMP2/4 family.</text>
</comment>
<dbReference type="PANTHER" id="PTHR11266">
    <property type="entry name" value="PEROXISOMAL MEMBRANE PROTEIN 2, PXMP2 MPV17"/>
    <property type="match status" value="1"/>
</dbReference>
<comment type="subcellular location">
    <subcellularLocation>
        <location evidence="1">Membrane</location>
        <topology evidence="1">Multi-pass membrane protein</topology>
    </subcellularLocation>
</comment>
<dbReference type="HOGENOM" id="CLU_590544_0_0_1"/>
<dbReference type="GO" id="GO:0016020">
    <property type="term" value="C:membrane"/>
    <property type="evidence" value="ECO:0007669"/>
    <property type="project" value="UniProtKB-SubCell"/>
</dbReference>
<reference evidence="9" key="2">
    <citation type="submission" date="2013-04" db="EMBL/GenBank/DDBJ databases">
        <title>Genomic mechanisms accounting for the adaptation to parasitism in nematode-trapping fungi.</title>
        <authorList>
            <person name="Ahren D.G."/>
        </authorList>
    </citation>
    <scope>NUCLEOTIDE SEQUENCE [LARGE SCALE GENOMIC DNA]</scope>
    <source>
        <strain evidence="9">CBS 200.50</strain>
    </source>
</reference>
<proteinExistence type="inferred from homology"/>
<evidence type="ECO:0000256" key="1">
    <source>
        <dbReference type="ARBA" id="ARBA00004141"/>
    </source>
</evidence>
<reference evidence="8 9" key="1">
    <citation type="journal article" date="2013" name="PLoS Genet.">
        <title>Genomic mechanisms accounting for the adaptation to parasitism in nematode-trapping fungi.</title>
        <authorList>
            <person name="Meerupati T."/>
            <person name="Andersson K.M."/>
            <person name="Friman E."/>
            <person name="Kumar D."/>
            <person name="Tunlid A."/>
            <person name="Ahren D."/>
        </authorList>
    </citation>
    <scope>NUCLEOTIDE SEQUENCE [LARGE SCALE GENOMIC DNA]</scope>
    <source>
        <strain evidence="8 9">CBS 200.50</strain>
    </source>
</reference>
<keyword evidence="3" id="KW-0812">Transmembrane</keyword>
<evidence type="ECO:0000256" key="2">
    <source>
        <dbReference type="ARBA" id="ARBA00006824"/>
    </source>
</evidence>
<evidence type="ECO:0000313" key="8">
    <source>
        <dbReference type="EMBL" id="EPS43839.1"/>
    </source>
</evidence>
<keyword evidence="9" id="KW-1185">Reference proteome</keyword>
<evidence type="ECO:0000256" key="4">
    <source>
        <dbReference type="ARBA" id="ARBA00022989"/>
    </source>
</evidence>
<gene>
    <name evidence="8" type="ORF">H072_2187</name>
</gene>
<feature type="region of interest" description="Disordered" evidence="6">
    <location>
        <begin position="1"/>
        <end position="20"/>
    </location>
</feature>
<dbReference type="GO" id="GO:0005739">
    <property type="term" value="C:mitochondrion"/>
    <property type="evidence" value="ECO:0007669"/>
    <property type="project" value="TreeGrafter"/>
</dbReference>
<dbReference type="AlphaFoldDB" id="S8ALU1"/>
<evidence type="ECO:0000259" key="7">
    <source>
        <dbReference type="Pfam" id="PF12697"/>
    </source>
</evidence>
<dbReference type="InterPro" id="IPR007248">
    <property type="entry name" value="Mpv17_PMP22"/>
</dbReference>
<dbReference type="PANTHER" id="PTHR11266:SF17">
    <property type="entry name" value="PROTEIN MPV17"/>
    <property type="match status" value="1"/>
</dbReference>
<feature type="domain" description="AB hydrolase-1" evidence="7">
    <location>
        <begin position="50"/>
        <end position="282"/>
    </location>
</feature>
<keyword evidence="4" id="KW-1133">Transmembrane helix</keyword>
<evidence type="ECO:0000256" key="5">
    <source>
        <dbReference type="ARBA" id="ARBA00023136"/>
    </source>
</evidence>
<dbReference type="Gene3D" id="3.40.50.1820">
    <property type="entry name" value="alpha/beta hydrolase"/>
    <property type="match status" value="1"/>
</dbReference>